<dbReference type="AlphaFoldDB" id="A0A2A2B0K5"/>
<feature type="compositionally biased region" description="Polar residues" evidence="1">
    <location>
        <begin position="86"/>
        <end position="100"/>
    </location>
</feature>
<sequence>MPSVTRCPSCETRFKVSADQLHASQGWVRCGRCHHIFDATQHLVAEQDGAQASPGPSDLTPTSQSQQPQGSSQLLLGSESELTGPAANQANATLPASTAAQAPATVPDEQHDEAKASFSNNPPADDLATPALTDKPPLAESGHFTAHSTERPIEERPTERWLKELSETFSPSSPVDTPPAADVGAGADAEKPAPQAPASEAATPSALAEPLAEAPAEQPFAEQPFAEQQLDATDVELIEAVALADLPDAAFDNNPLSAEQPAPQNANAPAPAPAAADDDNSHIDAFQKELERWQAMQAAAQSQDAPGSPATPEPADDAPSAAAANDVPADAIVLAPAVLVDKTPEPEPAASPSAAASARGSRLPATTGKSASRKQPSKTKAVSPPPANLRKKSQEPADSAAAPASQPASGQPSSLPGSTDPAPKKGAARREKRLTDLDDALRADADESLREVYRTAFSETQELNFVRQAARQAFWSHPGVKAGLGVLAAVLALLLALQVVLQQRDRIAATSPAMKSRMQSLCELLGCTVAPLRAIEQLVLDGSTFQAEGDDVFTLSWTVRNPSQLWLQTPHLWLSLRDHGGNTLIRRPLSPADMADAPMEIAPGQSWQGRQTLRLSQYAQAVTDYQLQIFYPASP</sequence>
<feature type="compositionally biased region" description="Low complexity" evidence="1">
    <location>
        <begin position="260"/>
        <end position="275"/>
    </location>
</feature>
<dbReference type="InterPro" id="IPR021834">
    <property type="entry name" value="DUF3426"/>
</dbReference>
<feature type="region of interest" description="Disordered" evidence="1">
    <location>
        <begin position="46"/>
        <end position="228"/>
    </location>
</feature>
<evidence type="ECO:0000259" key="2">
    <source>
        <dbReference type="Pfam" id="PF13719"/>
    </source>
</evidence>
<dbReference type="Pfam" id="PF11906">
    <property type="entry name" value="DUF3426"/>
    <property type="match status" value="1"/>
</dbReference>
<evidence type="ECO:0000313" key="3">
    <source>
        <dbReference type="EMBL" id="PAT43551.1"/>
    </source>
</evidence>
<evidence type="ECO:0000256" key="1">
    <source>
        <dbReference type="SAM" id="MobiDB-lite"/>
    </source>
</evidence>
<dbReference type="Proteomes" id="UP000218439">
    <property type="component" value="Unassembled WGS sequence"/>
</dbReference>
<feature type="compositionally biased region" description="Basic and acidic residues" evidence="1">
    <location>
        <begin position="279"/>
        <end position="292"/>
    </location>
</feature>
<proteinExistence type="predicted"/>
<feature type="domain" description="Zinc finger/thioredoxin putative" evidence="2">
    <location>
        <begin position="5"/>
        <end position="39"/>
    </location>
</feature>
<feature type="compositionally biased region" description="Low complexity" evidence="1">
    <location>
        <begin position="178"/>
        <end position="228"/>
    </location>
</feature>
<feature type="compositionally biased region" description="Low complexity" evidence="1">
    <location>
        <begin position="317"/>
        <end position="331"/>
    </location>
</feature>
<feature type="compositionally biased region" description="Low complexity" evidence="1">
    <location>
        <begin position="294"/>
        <end position="305"/>
    </location>
</feature>
<organism evidence="3 4">
    <name type="scientific">Vandammella animalimorsus</name>
    <dbReference type="NCBI Taxonomy" id="2029117"/>
    <lineage>
        <taxon>Bacteria</taxon>
        <taxon>Pseudomonadati</taxon>
        <taxon>Pseudomonadota</taxon>
        <taxon>Betaproteobacteria</taxon>
        <taxon>Burkholderiales</taxon>
        <taxon>Comamonadaceae</taxon>
        <taxon>Vandammella</taxon>
    </lineage>
</organism>
<accession>A0A2A2B0K5</accession>
<protein>
    <recommendedName>
        <fullName evidence="2">Zinc finger/thioredoxin putative domain-containing protein</fullName>
    </recommendedName>
</protein>
<feature type="compositionally biased region" description="Low complexity" evidence="1">
    <location>
        <begin position="59"/>
        <end position="85"/>
    </location>
</feature>
<dbReference type="InterPro" id="IPR011723">
    <property type="entry name" value="Znf/thioredoxin_put"/>
</dbReference>
<feature type="compositionally biased region" description="Low complexity" evidence="1">
    <location>
        <begin position="396"/>
        <end position="418"/>
    </location>
</feature>
<feature type="region of interest" description="Disordered" evidence="1">
    <location>
        <begin position="250"/>
        <end position="439"/>
    </location>
</feature>
<evidence type="ECO:0000313" key="4">
    <source>
        <dbReference type="Proteomes" id="UP000218439"/>
    </source>
</evidence>
<name>A0A2A2B0K5_9BURK</name>
<comment type="caution">
    <text evidence="3">The sequence shown here is derived from an EMBL/GenBank/DDBJ whole genome shotgun (WGS) entry which is preliminary data.</text>
</comment>
<dbReference type="EMBL" id="NSJE01000004">
    <property type="protein sequence ID" value="PAT43551.1"/>
    <property type="molecule type" value="Genomic_DNA"/>
</dbReference>
<dbReference type="Pfam" id="PF13719">
    <property type="entry name" value="Zn_ribbon_5"/>
    <property type="match status" value="1"/>
</dbReference>
<feature type="compositionally biased region" description="Low complexity" evidence="1">
    <location>
        <begin position="348"/>
        <end position="358"/>
    </location>
</feature>
<feature type="compositionally biased region" description="Basic and acidic residues" evidence="1">
    <location>
        <begin position="148"/>
        <end position="166"/>
    </location>
</feature>
<reference evidence="3 4" key="1">
    <citation type="submission" date="2017-08" db="EMBL/GenBank/DDBJ databases">
        <title>WGS of Clinical strains of the CDC Group NO-1 linked to zoonotic infections in humans.</title>
        <authorList>
            <person name="Bernier A.-M."/>
            <person name="Bernard K."/>
        </authorList>
    </citation>
    <scope>NUCLEOTIDE SEQUENCE [LARGE SCALE GENOMIC DNA]</scope>
    <source>
        <strain evidence="3 4">NML120219</strain>
    </source>
</reference>
<gene>
    <name evidence="3" type="ORF">CK621_03490</name>
</gene>
<dbReference type="RefSeq" id="WP_095551314.1">
    <property type="nucleotide sequence ID" value="NZ_NSJE01000004.1"/>
</dbReference>
<dbReference type="NCBIfam" id="TIGR02098">
    <property type="entry name" value="MJ0042_CXXC"/>
    <property type="match status" value="1"/>
</dbReference>